<dbReference type="AlphaFoldDB" id="A0A9P8WDL5"/>
<dbReference type="OrthoDB" id="429143at2759"/>
<name>A0A9P8WDL5_9HYPO</name>
<dbReference type="InterPro" id="IPR006076">
    <property type="entry name" value="FAD-dep_OxRdtase"/>
</dbReference>
<proteinExistence type="predicted"/>
<evidence type="ECO:0000313" key="2">
    <source>
        <dbReference type="EMBL" id="KAH6896581.1"/>
    </source>
</evidence>
<dbReference type="EMBL" id="JAGPYM010000003">
    <property type="protein sequence ID" value="KAH6896581.1"/>
    <property type="molecule type" value="Genomic_DNA"/>
</dbReference>
<evidence type="ECO:0000313" key="3">
    <source>
        <dbReference type="Proteomes" id="UP000777438"/>
    </source>
</evidence>
<keyword evidence="3" id="KW-1185">Reference proteome</keyword>
<evidence type="ECO:0000259" key="1">
    <source>
        <dbReference type="Pfam" id="PF01266"/>
    </source>
</evidence>
<accession>A0A9P8WDL5</accession>
<dbReference type="Gene3D" id="3.50.50.60">
    <property type="entry name" value="FAD/NAD(P)-binding domain"/>
    <property type="match status" value="1"/>
</dbReference>
<dbReference type="GO" id="GO:0005737">
    <property type="term" value="C:cytoplasm"/>
    <property type="evidence" value="ECO:0007669"/>
    <property type="project" value="TreeGrafter"/>
</dbReference>
<dbReference type="PANTHER" id="PTHR13847:SF213">
    <property type="entry name" value="DEPENDENT OXIDOREDUCTASE, PUTATIVE-RELATED"/>
    <property type="match status" value="1"/>
</dbReference>
<organism evidence="2 3">
    <name type="scientific">Thelonectria olida</name>
    <dbReference type="NCBI Taxonomy" id="1576542"/>
    <lineage>
        <taxon>Eukaryota</taxon>
        <taxon>Fungi</taxon>
        <taxon>Dikarya</taxon>
        <taxon>Ascomycota</taxon>
        <taxon>Pezizomycotina</taxon>
        <taxon>Sordariomycetes</taxon>
        <taxon>Hypocreomycetidae</taxon>
        <taxon>Hypocreales</taxon>
        <taxon>Nectriaceae</taxon>
        <taxon>Thelonectria</taxon>
    </lineage>
</organism>
<dbReference type="Proteomes" id="UP000777438">
    <property type="component" value="Unassembled WGS sequence"/>
</dbReference>
<protein>
    <submittedName>
        <fullName evidence="2">FAD dependent oxidoreductase-domain-containing protein</fullName>
    </submittedName>
</protein>
<dbReference type="SUPFAM" id="SSF51905">
    <property type="entry name" value="FAD/NAD(P)-binding domain"/>
    <property type="match status" value="1"/>
</dbReference>
<gene>
    <name evidence="2" type="ORF">B0T10DRAFT_526017</name>
</gene>
<sequence>MGSIVSTLQGTLFTVSAAIKALSTLNTQFSELLKRVALPPGYPVDEPTSSYWLDNPPFPDLCDIRGTLEAETDVVIIGSGITSASIAKSLLELSEKDDAPLRVTVFEARELSSGATGRNGGHIKSTPYEMFCFYKKRVGPERARDFIRFQMRHLPMLIEVGEKFPVGEAREVQTVDLFLEEEDFINAKTQVDEAKQWLPEIEHTIWEAERARKEFGANDTVVGALSYRAGAVWPYRLVTSVWNHLLQRYPNLTIRTHTTVTDIAHKPGRSPYEYNVQTSSGEIKARHVIHATNGFAPQLLPFLRGHLTGALAHMSAQRPGNEFPVSHGDRSWSIVYAPGYDYVTQRPDNEDGSQGDLMVGGLDQLGRWDDSRVNSLPGIHIRGVMPMVFEPNWGEGGLVRKAWTGILGMTGDFLPFVGRLPGCPEPQAGKGSTGHWMAAGFNGEGMVSAWLSGTALAITVLGREDEELEKGVGRPGGKLRDWFPQDELKIDAERLKRARLENLADAV</sequence>
<dbReference type="Gene3D" id="3.30.9.10">
    <property type="entry name" value="D-Amino Acid Oxidase, subunit A, domain 2"/>
    <property type="match status" value="1"/>
</dbReference>
<dbReference type="Pfam" id="PF01266">
    <property type="entry name" value="DAO"/>
    <property type="match status" value="1"/>
</dbReference>
<dbReference type="InterPro" id="IPR036188">
    <property type="entry name" value="FAD/NAD-bd_sf"/>
</dbReference>
<reference evidence="2 3" key="1">
    <citation type="journal article" date="2021" name="Nat. Commun.">
        <title>Genetic determinants of endophytism in the Arabidopsis root mycobiome.</title>
        <authorList>
            <person name="Mesny F."/>
            <person name="Miyauchi S."/>
            <person name="Thiergart T."/>
            <person name="Pickel B."/>
            <person name="Atanasova L."/>
            <person name="Karlsson M."/>
            <person name="Huettel B."/>
            <person name="Barry K.W."/>
            <person name="Haridas S."/>
            <person name="Chen C."/>
            <person name="Bauer D."/>
            <person name="Andreopoulos W."/>
            <person name="Pangilinan J."/>
            <person name="LaButti K."/>
            <person name="Riley R."/>
            <person name="Lipzen A."/>
            <person name="Clum A."/>
            <person name="Drula E."/>
            <person name="Henrissat B."/>
            <person name="Kohler A."/>
            <person name="Grigoriev I.V."/>
            <person name="Martin F.M."/>
            <person name="Hacquard S."/>
        </authorList>
    </citation>
    <scope>NUCLEOTIDE SEQUENCE [LARGE SCALE GENOMIC DNA]</scope>
    <source>
        <strain evidence="2 3">MPI-CAGE-CH-0241</strain>
    </source>
</reference>
<feature type="domain" description="FAD dependent oxidoreductase" evidence="1">
    <location>
        <begin position="73"/>
        <end position="457"/>
    </location>
</feature>
<comment type="caution">
    <text evidence="2">The sequence shown here is derived from an EMBL/GenBank/DDBJ whole genome shotgun (WGS) entry which is preliminary data.</text>
</comment>
<dbReference type="PANTHER" id="PTHR13847">
    <property type="entry name" value="SARCOSINE DEHYDROGENASE-RELATED"/>
    <property type="match status" value="1"/>
</dbReference>